<dbReference type="SUPFAM" id="SSF48726">
    <property type="entry name" value="Immunoglobulin"/>
    <property type="match status" value="2"/>
</dbReference>
<dbReference type="InterPro" id="IPR013151">
    <property type="entry name" value="Immunoglobulin_dom"/>
</dbReference>
<dbReference type="Pfam" id="PF00047">
    <property type="entry name" value="ig"/>
    <property type="match status" value="1"/>
</dbReference>
<proteinExistence type="predicted"/>
<evidence type="ECO:0000259" key="2">
    <source>
        <dbReference type="PROSITE" id="PS50835"/>
    </source>
</evidence>
<feature type="domain" description="Ig-like" evidence="2">
    <location>
        <begin position="335"/>
        <end position="421"/>
    </location>
</feature>
<reference evidence="3" key="2">
    <citation type="submission" date="2025-09" db="UniProtKB">
        <authorList>
            <consortium name="Ensembl"/>
        </authorList>
    </citation>
    <scope>IDENTIFICATION</scope>
</reference>
<keyword evidence="1" id="KW-0393">Immunoglobulin domain</keyword>
<dbReference type="SMART" id="SM00409">
    <property type="entry name" value="IG"/>
    <property type="match status" value="4"/>
</dbReference>
<accession>A0A3B4Z9J2</accession>
<evidence type="ECO:0000313" key="3">
    <source>
        <dbReference type="Ensembl" id="ENSSLDP00000031799.1"/>
    </source>
</evidence>
<dbReference type="Proteomes" id="UP000261360">
    <property type="component" value="Unplaced"/>
</dbReference>
<dbReference type="Gene3D" id="2.60.40.10">
    <property type="entry name" value="Immunoglobulins"/>
    <property type="match status" value="4"/>
</dbReference>
<dbReference type="PANTHER" id="PTHR11422">
    <property type="entry name" value="T-CELL SURFACE GLYCOPROTEIN CD4"/>
    <property type="match status" value="1"/>
</dbReference>
<dbReference type="SMART" id="SM00408">
    <property type="entry name" value="IGc2"/>
    <property type="match status" value="4"/>
</dbReference>
<dbReference type="GeneTree" id="ENSGT00390000001745"/>
<protein>
    <submittedName>
        <fullName evidence="3">CD4-1 molecule</fullName>
    </submittedName>
</protein>
<feature type="domain" description="Ig-like" evidence="2">
    <location>
        <begin position="46"/>
        <end position="118"/>
    </location>
</feature>
<organism evidence="3 4">
    <name type="scientific">Seriola lalandi dorsalis</name>
    <dbReference type="NCBI Taxonomy" id="1841481"/>
    <lineage>
        <taxon>Eukaryota</taxon>
        <taxon>Metazoa</taxon>
        <taxon>Chordata</taxon>
        <taxon>Craniata</taxon>
        <taxon>Vertebrata</taxon>
        <taxon>Euteleostomi</taxon>
        <taxon>Actinopterygii</taxon>
        <taxon>Neopterygii</taxon>
        <taxon>Teleostei</taxon>
        <taxon>Neoteleostei</taxon>
        <taxon>Acanthomorphata</taxon>
        <taxon>Carangaria</taxon>
        <taxon>Carangiformes</taxon>
        <taxon>Carangidae</taxon>
        <taxon>Seriola</taxon>
    </lineage>
</organism>
<dbReference type="PROSITE" id="PS50835">
    <property type="entry name" value="IG_LIKE"/>
    <property type="match status" value="3"/>
</dbReference>
<feature type="domain" description="Ig-like" evidence="2">
    <location>
        <begin position="122"/>
        <end position="208"/>
    </location>
</feature>
<dbReference type="STRING" id="1841481.ENSSLDP00000031799"/>
<reference evidence="3" key="1">
    <citation type="submission" date="2025-08" db="UniProtKB">
        <authorList>
            <consortium name="Ensembl"/>
        </authorList>
    </citation>
    <scope>IDENTIFICATION</scope>
</reference>
<dbReference type="InterPro" id="IPR007110">
    <property type="entry name" value="Ig-like_dom"/>
</dbReference>
<dbReference type="InterPro" id="IPR003599">
    <property type="entry name" value="Ig_sub"/>
</dbReference>
<evidence type="ECO:0000256" key="1">
    <source>
        <dbReference type="ARBA" id="ARBA00023319"/>
    </source>
</evidence>
<keyword evidence="4" id="KW-1185">Reference proteome</keyword>
<dbReference type="InterPro" id="IPR013783">
    <property type="entry name" value="Ig-like_fold"/>
</dbReference>
<evidence type="ECO:0000313" key="4">
    <source>
        <dbReference type="Proteomes" id="UP000261360"/>
    </source>
</evidence>
<dbReference type="Ensembl" id="ENSSLDT00000032708.1">
    <property type="protein sequence ID" value="ENSSLDP00000031799.1"/>
    <property type="gene ID" value="ENSSLDG00000024249.1"/>
</dbReference>
<dbReference type="AlphaFoldDB" id="A0A3B4Z9J2"/>
<dbReference type="InterPro" id="IPR003598">
    <property type="entry name" value="Ig_sub2"/>
</dbReference>
<dbReference type="PANTHER" id="PTHR11422:SF0">
    <property type="entry name" value="T-CELL SURFACE GLYCOPROTEIN CD4"/>
    <property type="match status" value="1"/>
</dbReference>
<dbReference type="InterPro" id="IPR036179">
    <property type="entry name" value="Ig-like_dom_sf"/>
</dbReference>
<name>A0A3B4Z9J2_SERLL</name>
<sequence length="479" mass="53137">RPIGGEGGATALVTEMKNLIQSVLILIAVLISGTSGAEEVVYAQVGDTVTLKCQADSYRYLYWKIDDTVIKDLAWINDLGGKHFITDEAWSNKLSFSGDSLVITNIQEANFGKFFCQMPSGPRLTSIKILQLSVSMTPRSPLLPGESLTLSCSVNTLGNKKPQVHWLNPQDKKENSLVNKRVTSQDTGKWTCVVTDGKNKKETRVSVTVVDLSPAPSDPKYTSKSKTLNIPCSFAPHVSWEHVKARDVQEIYWQFSPDPSSGLVSKDTQKLYFLNLNDSLWKNTGQHRELRPVQNLKNGDLSLSRKQGREEDRGNYVCNMKFKSGAILNRAVRVEVLQIISSPQTDLVSGQPLNLSCSLGHPLPSGLHVKWSPPPGSSLPALKSEHHPADVIIPEVGTGDGGKWECSLLQGKNQLTSAVITLKIEHRLSVWMLVIICSAAAIVILIVILVFILCRRRKRKMRHLRHRLCQCKKYVLTIS</sequence>